<reference evidence="2 3" key="2">
    <citation type="submission" date="2019-04" db="EMBL/GenBank/DDBJ databases">
        <title>The genome sequence of big-headed turtle.</title>
        <authorList>
            <person name="Gong S."/>
        </authorList>
    </citation>
    <scope>NUCLEOTIDE SEQUENCE [LARGE SCALE GENOMIC DNA]</scope>
    <source>
        <strain evidence="2">DO16091913</strain>
        <tissue evidence="2">Muscle</tissue>
    </source>
</reference>
<evidence type="ECO:0000256" key="1">
    <source>
        <dbReference type="SAM" id="Phobius"/>
    </source>
</evidence>
<keyword evidence="3" id="KW-1185">Reference proteome</keyword>
<keyword evidence="1" id="KW-1133">Transmembrane helix</keyword>
<dbReference type="Proteomes" id="UP000297703">
    <property type="component" value="Unassembled WGS sequence"/>
</dbReference>
<evidence type="ECO:0000313" key="2">
    <source>
        <dbReference type="EMBL" id="TFJ99775.1"/>
    </source>
</evidence>
<organism evidence="2 3">
    <name type="scientific">Platysternon megacephalum</name>
    <name type="common">big-headed turtle</name>
    <dbReference type="NCBI Taxonomy" id="55544"/>
    <lineage>
        <taxon>Eukaryota</taxon>
        <taxon>Metazoa</taxon>
        <taxon>Chordata</taxon>
        <taxon>Craniata</taxon>
        <taxon>Vertebrata</taxon>
        <taxon>Euteleostomi</taxon>
        <taxon>Archelosauria</taxon>
        <taxon>Testudinata</taxon>
        <taxon>Testudines</taxon>
        <taxon>Cryptodira</taxon>
        <taxon>Durocryptodira</taxon>
        <taxon>Testudinoidea</taxon>
        <taxon>Platysternidae</taxon>
        <taxon>Platysternon</taxon>
    </lineage>
</organism>
<gene>
    <name evidence="2" type="ORF">DR999_PMT18170</name>
</gene>
<protein>
    <submittedName>
        <fullName evidence="2">Inter-alpha-trypsin inhibitor heavy chain H5-like protein</fullName>
    </submittedName>
</protein>
<dbReference type="AlphaFoldDB" id="A0A4D9DQ48"/>
<keyword evidence="1" id="KW-0812">Transmembrane</keyword>
<proteinExistence type="predicted"/>
<name>A0A4D9DQ48_9SAUR</name>
<comment type="caution">
    <text evidence="2">The sequence shown here is derived from an EMBL/GenBank/DDBJ whole genome shotgun (WGS) entry which is preliminary data.</text>
</comment>
<dbReference type="EMBL" id="QXTE01000306">
    <property type="protein sequence ID" value="TFJ99775.1"/>
    <property type="molecule type" value="Genomic_DNA"/>
</dbReference>
<feature type="transmembrane region" description="Helical" evidence="1">
    <location>
        <begin position="53"/>
        <end position="73"/>
    </location>
</feature>
<sequence>MKNEVTQYVASCTLAKYLLITTVCNIYIKTVLRNSIKFKLTMTEDCTSDKRHFYCCSCMFYLAHVAHVTVSASLKKLHVSVKVPLLLYMDHYLFVLLSLNVSHLSENCNVNM</sequence>
<feature type="transmembrane region" description="Helical" evidence="1">
    <location>
        <begin position="14"/>
        <end position="32"/>
    </location>
</feature>
<accession>A0A4D9DQ48</accession>
<reference evidence="2 3" key="1">
    <citation type="submission" date="2019-04" db="EMBL/GenBank/DDBJ databases">
        <title>Draft genome of the big-headed turtle Platysternon megacephalum.</title>
        <authorList>
            <person name="Gong S."/>
        </authorList>
    </citation>
    <scope>NUCLEOTIDE SEQUENCE [LARGE SCALE GENOMIC DNA]</scope>
    <source>
        <strain evidence="2">DO16091913</strain>
        <tissue evidence="2">Muscle</tissue>
    </source>
</reference>
<keyword evidence="1" id="KW-0472">Membrane</keyword>
<evidence type="ECO:0000313" key="3">
    <source>
        <dbReference type="Proteomes" id="UP000297703"/>
    </source>
</evidence>
<feature type="transmembrane region" description="Helical" evidence="1">
    <location>
        <begin position="85"/>
        <end position="104"/>
    </location>
</feature>